<proteinExistence type="predicted"/>
<comment type="caution">
    <text evidence="1">The sequence shown here is derived from an EMBL/GenBank/DDBJ whole genome shotgun (WGS) entry which is preliminary data.</text>
</comment>
<name>A0A4C2AGU8_EUMVA</name>
<accession>A0A4C2AGU8</accession>
<organism evidence="1 2">
    <name type="scientific">Eumeta variegata</name>
    <name type="common">Bagworm moth</name>
    <name type="synonym">Eumeta japonica</name>
    <dbReference type="NCBI Taxonomy" id="151549"/>
    <lineage>
        <taxon>Eukaryota</taxon>
        <taxon>Metazoa</taxon>
        <taxon>Ecdysozoa</taxon>
        <taxon>Arthropoda</taxon>
        <taxon>Hexapoda</taxon>
        <taxon>Insecta</taxon>
        <taxon>Pterygota</taxon>
        <taxon>Neoptera</taxon>
        <taxon>Endopterygota</taxon>
        <taxon>Lepidoptera</taxon>
        <taxon>Glossata</taxon>
        <taxon>Ditrysia</taxon>
        <taxon>Tineoidea</taxon>
        <taxon>Psychidae</taxon>
        <taxon>Oiketicinae</taxon>
        <taxon>Eumeta</taxon>
    </lineage>
</organism>
<keyword evidence="2" id="KW-1185">Reference proteome</keyword>
<sequence length="175" mass="19087">MATANWTIRCKKEFVDDIRQIVFHAMFTGGLESLDILDQITTFSAWKPRKDMSEADATTLTPATPVLTDAMALVSLGLSMAAIAATFSSVPKPANDGALSALTGGYCKVGDLNKVKPALPPLAVEPILSLRIKEASCSEEDDLREWNEWAILAIVFVDDEDDEEEEECKWLPGVP</sequence>
<evidence type="ECO:0000313" key="1">
    <source>
        <dbReference type="EMBL" id="GBP98453.1"/>
    </source>
</evidence>
<dbReference type="AlphaFoldDB" id="A0A4C2AGU8"/>
<reference evidence="1 2" key="1">
    <citation type="journal article" date="2019" name="Commun. Biol.">
        <title>The bagworm genome reveals a unique fibroin gene that provides high tensile strength.</title>
        <authorList>
            <person name="Kono N."/>
            <person name="Nakamura H."/>
            <person name="Ohtoshi R."/>
            <person name="Tomita M."/>
            <person name="Numata K."/>
            <person name="Arakawa K."/>
        </authorList>
    </citation>
    <scope>NUCLEOTIDE SEQUENCE [LARGE SCALE GENOMIC DNA]</scope>
</reference>
<dbReference type="Proteomes" id="UP000299102">
    <property type="component" value="Unassembled WGS sequence"/>
</dbReference>
<dbReference type="EMBL" id="BGZK01003146">
    <property type="protein sequence ID" value="GBP98453.1"/>
    <property type="molecule type" value="Genomic_DNA"/>
</dbReference>
<protein>
    <submittedName>
        <fullName evidence="1">Uncharacterized protein</fullName>
    </submittedName>
</protein>
<gene>
    <name evidence="1" type="ORF">EVAR_70450_1</name>
</gene>
<evidence type="ECO:0000313" key="2">
    <source>
        <dbReference type="Proteomes" id="UP000299102"/>
    </source>
</evidence>